<feature type="compositionally biased region" description="Low complexity" evidence="1">
    <location>
        <begin position="81"/>
        <end position="97"/>
    </location>
</feature>
<feature type="domain" description="AMP-activated protein kinase glycogen-binding" evidence="2">
    <location>
        <begin position="287"/>
        <end position="317"/>
    </location>
</feature>
<evidence type="ECO:0000313" key="4">
    <source>
        <dbReference type="Proteomes" id="UP000800041"/>
    </source>
</evidence>
<accession>A0A6G1GRF3</accession>
<dbReference type="Pfam" id="PF16561">
    <property type="entry name" value="AMPK1_CBM"/>
    <property type="match status" value="1"/>
</dbReference>
<organism evidence="3 4">
    <name type="scientific">Aulographum hederae CBS 113979</name>
    <dbReference type="NCBI Taxonomy" id="1176131"/>
    <lineage>
        <taxon>Eukaryota</taxon>
        <taxon>Fungi</taxon>
        <taxon>Dikarya</taxon>
        <taxon>Ascomycota</taxon>
        <taxon>Pezizomycotina</taxon>
        <taxon>Dothideomycetes</taxon>
        <taxon>Pleosporomycetidae</taxon>
        <taxon>Aulographales</taxon>
        <taxon>Aulographaceae</taxon>
    </lineage>
</organism>
<dbReference type="InterPro" id="IPR032640">
    <property type="entry name" value="AMPK1_CBM"/>
</dbReference>
<feature type="compositionally biased region" description="Pro residues" evidence="1">
    <location>
        <begin position="98"/>
        <end position="109"/>
    </location>
</feature>
<feature type="region of interest" description="Disordered" evidence="1">
    <location>
        <begin position="1"/>
        <end position="274"/>
    </location>
</feature>
<feature type="compositionally biased region" description="Low complexity" evidence="1">
    <location>
        <begin position="8"/>
        <end position="25"/>
    </location>
</feature>
<sequence length="318" mass="34204">MGNNPSRSTPQSPQVESSSSSTPTSANPHRHHASSSSGHVPLVRRDVRHKASANALVGVRKAPPVTSSTLEHATVQVSPHASTSTTAAAAAAHYAQPPGKPAPKTPPLAPQADNLDQPDHSDHPTAMGAEHSKEKDSRSAKKQQRESQQPSPTVQPPAHHLPYVPVTAPPAITSPQARPVDVPKQQTSDDQSFSAIDSNVSSEPRYHLPPSQLIRPPRLPLPIEEEVYTPGSPILSPADLDSPDVFDGRDGELPRPGSVLSSTTQDDDDEGGDVNELQQVEGAFPPVPTIVEWTEPGEKVYVTGTFTRWERKYRLHRK</sequence>
<evidence type="ECO:0000313" key="3">
    <source>
        <dbReference type="EMBL" id="KAF1983392.1"/>
    </source>
</evidence>
<reference evidence="3" key="1">
    <citation type="journal article" date="2020" name="Stud. Mycol.">
        <title>101 Dothideomycetes genomes: a test case for predicting lifestyles and emergence of pathogens.</title>
        <authorList>
            <person name="Haridas S."/>
            <person name="Albert R."/>
            <person name="Binder M."/>
            <person name="Bloem J."/>
            <person name="Labutti K."/>
            <person name="Salamov A."/>
            <person name="Andreopoulos B."/>
            <person name="Baker S."/>
            <person name="Barry K."/>
            <person name="Bills G."/>
            <person name="Bluhm B."/>
            <person name="Cannon C."/>
            <person name="Castanera R."/>
            <person name="Culley D."/>
            <person name="Daum C."/>
            <person name="Ezra D."/>
            <person name="Gonzalez J."/>
            <person name="Henrissat B."/>
            <person name="Kuo A."/>
            <person name="Liang C."/>
            <person name="Lipzen A."/>
            <person name="Lutzoni F."/>
            <person name="Magnuson J."/>
            <person name="Mondo S."/>
            <person name="Nolan M."/>
            <person name="Ohm R."/>
            <person name="Pangilinan J."/>
            <person name="Park H.-J."/>
            <person name="Ramirez L."/>
            <person name="Alfaro M."/>
            <person name="Sun H."/>
            <person name="Tritt A."/>
            <person name="Yoshinaga Y."/>
            <person name="Zwiers L.-H."/>
            <person name="Turgeon B."/>
            <person name="Goodwin S."/>
            <person name="Spatafora J."/>
            <person name="Crous P."/>
            <person name="Grigoriev I."/>
        </authorList>
    </citation>
    <scope>NUCLEOTIDE SEQUENCE</scope>
    <source>
        <strain evidence="3">CBS 113979</strain>
    </source>
</reference>
<name>A0A6G1GRF3_9PEZI</name>
<dbReference type="EMBL" id="ML977175">
    <property type="protein sequence ID" value="KAF1983392.1"/>
    <property type="molecule type" value="Genomic_DNA"/>
</dbReference>
<dbReference type="AlphaFoldDB" id="A0A6G1GRF3"/>
<gene>
    <name evidence="3" type="ORF">K402DRAFT_165724</name>
</gene>
<feature type="compositionally biased region" description="Polar residues" evidence="1">
    <location>
        <begin position="184"/>
        <end position="202"/>
    </location>
</feature>
<evidence type="ECO:0000259" key="2">
    <source>
        <dbReference type="Pfam" id="PF16561"/>
    </source>
</evidence>
<protein>
    <submittedName>
        <fullName evidence="3">Carbohydrate-binding module family 48 protein</fullName>
    </submittedName>
</protein>
<dbReference type="OrthoDB" id="531008at2759"/>
<dbReference type="Proteomes" id="UP000800041">
    <property type="component" value="Unassembled WGS sequence"/>
</dbReference>
<keyword evidence="4" id="KW-1185">Reference proteome</keyword>
<proteinExistence type="predicted"/>
<feature type="compositionally biased region" description="Basic and acidic residues" evidence="1">
    <location>
        <begin position="130"/>
        <end position="145"/>
    </location>
</feature>
<feature type="compositionally biased region" description="Polar residues" evidence="1">
    <location>
        <begin position="65"/>
        <end position="80"/>
    </location>
</feature>
<evidence type="ECO:0000256" key="1">
    <source>
        <dbReference type="SAM" id="MobiDB-lite"/>
    </source>
</evidence>